<evidence type="ECO:0000313" key="3">
    <source>
        <dbReference type="Proteomes" id="UP000784294"/>
    </source>
</evidence>
<gene>
    <name evidence="2" type="ORF">PXEA_LOCUS19605</name>
</gene>
<reference evidence="2" key="1">
    <citation type="submission" date="2018-11" db="EMBL/GenBank/DDBJ databases">
        <authorList>
            <consortium name="Pathogen Informatics"/>
        </authorList>
    </citation>
    <scope>NUCLEOTIDE SEQUENCE</scope>
</reference>
<dbReference type="Proteomes" id="UP000784294">
    <property type="component" value="Unassembled WGS sequence"/>
</dbReference>
<proteinExistence type="predicted"/>
<dbReference type="AlphaFoldDB" id="A0A3S5BZK6"/>
<name>A0A3S5BZK6_9PLAT</name>
<keyword evidence="3" id="KW-1185">Reference proteome</keyword>
<dbReference type="EMBL" id="CAAALY010078491">
    <property type="protein sequence ID" value="VEL26165.1"/>
    <property type="molecule type" value="Genomic_DNA"/>
</dbReference>
<sequence>MLNNHHSSTVSSSSAWCATGSLHSAIIPSYTSSRSASQAAAQASGTGPKKRVLTNSAIPESGVAEGGSSEGLGSAVRCKEEGVTSGAGSSDAETQLFFATDITKCIFPLKKKFNCIIWC</sequence>
<evidence type="ECO:0000313" key="2">
    <source>
        <dbReference type="EMBL" id="VEL26165.1"/>
    </source>
</evidence>
<organism evidence="2 3">
    <name type="scientific">Protopolystoma xenopodis</name>
    <dbReference type="NCBI Taxonomy" id="117903"/>
    <lineage>
        <taxon>Eukaryota</taxon>
        <taxon>Metazoa</taxon>
        <taxon>Spiralia</taxon>
        <taxon>Lophotrochozoa</taxon>
        <taxon>Platyhelminthes</taxon>
        <taxon>Monogenea</taxon>
        <taxon>Polyopisthocotylea</taxon>
        <taxon>Polystomatidea</taxon>
        <taxon>Polystomatidae</taxon>
        <taxon>Protopolystoma</taxon>
    </lineage>
</organism>
<comment type="caution">
    <text evidence="2">The sequence shown here is derived from an EMBL/GenBank/DDBJ whole genome shotgun (WGS) entry which is preliminary data.</text>
</comment>
<accession>A0A3S5BZK6</accession>
<protein>
    <submittedName>
        <fullName evidence="2">Uncharacterized protein</fullName>
    </submittedName>
</protein>
<feature type="region of interest" description="Disordered" evidence="1">
    <location>
        <begin position="37"/>
        <end position="75"/>
    </location>
</feature>
<evidence type="ECO:0000256" key="1">
    <source>
        <dbReference type="SAM" id="MobiDB-lite"/>
    </source>
</evidence>